<dbReference type="EnsemblMetazoa" id="PPA45500.1">
    <property type="protein sequence ID" value="PPA45500.1"/>
    <property type="gene ID" value="WBGene00283869"/>
</dbReference>
<keyword evidence="2" id="KW-1185">Reference proteome</keyword>
<reference evidence="2" key="1">
    <citation type="journal article" date="2008" name="Nat. Genet.">
        <title>The Pristionchus pacificus genome provides a unique perspective on nematode lifestyle and parasitism.</title>
        <authorList>
            <person name="Dieterich C."/>
            <person name="Clifton S.W."/>
            <person name="Schuster L.N."/>
            <person name="Chinwalla A."/>
            <person name="Delehaunty K."/>
            <person name="Dinkelacker I."/>
            <person name="Fulton L."/>
            <person name="Fulton R."/>
            <person name="Godfrey J."/>
            <person name="Minx P."/>
            <person name="Mitreva M."/>
            <person name="Roeseler W."/>
            <person name="Tian H."/>
            <person name="Witte H."/>
            <person name="Yang S.P."/>
            <person name="Wilson R.K."/>
            <person name="Sommer R.J."/>
        </authorList>
    </citation>
    <scope>NUCLEOTIDE SEQUENCE [LARGE SCALE GENOMIC DNA]</scope>
    <source>
        <strain evidence="2">PS312</strain>
    </source>
</reference>
<proteinExistence type="predicted"/>
<accession>A0A8R1Z7F1</accession>
<reference evidence="1" key="2">
    <citation type="submission" date="2022-06" db="UniProtKB">
        <authorList>
            <consortium name="EnsemblMetazoa"/>
        </authorList>
    </citation>
    <scope>IDENTIFICATION</scope>
    <source>
        <strain evidence="1">PS312</strain>
    </source>
</reference>
<sequence>MYEDRIYEADMQLHLEYAENTGEMVNRRRIVHEDVYEGMNDEEEEKICNEELFNYSLDTK</sequence>
<evidence type="ECO:0000313" key="1">
    <source>
        <dbReference type="EnsemblMetazoa" id="PPA45500.1"/>
    </source>
</evidence>
<name>A0A2A6C306_PRIPA</name>
<dbReference type="Proteomes" id="UP000005239">
    <property type="component" value="Unassembled WGS sequence"/>
</dbReference>
<organism evidence="1 2">
    <name type="scientific">Pristionchus pacificus</name>
    <name type="common">Parasitic nematode worm</name>
    <dbReference type="NCBI Taxonomy" id="54126"/>
    <lineage>
        <taxon>Eukaryota</taxon>
        <taxon>Metazoa</taxon>
        <taxon>Ecdysozoa</taxon>
        <taxon>Nematoda</taxon>
        <taxon>Chromadorea</taxon>
        <taxon>Rhabditida</taxon>
        <taxon>Rhabditina</taxon>
        <taxon>Diplogasteromorpha</taxon>
        <taxon>Diplogasteroidea</taxon>
        <taxon>Neodiplogasteridae</taxon>
        <taxon>Pristionchus</taxon>
    </lineage>
</organism>
<protein>
    <submittedName>
        <fullName evidence="1">Uncharacterized protein</fullName>
    </submittedName>
</protein>
<dbReference type="AlphaFoldDB" id="A0A2A6C306"/>
<evidence type="ECO:0000313" key="2">
    <source>
        <dbReference type="Proteomes" id="UP000005239"/>
    </source>
</evidence>
<accession>A0A2A6C306</accession>
<gene>
    <name evidence="1" type="primary">WBGene00283869</name>
</gene>